<keyword evidence="8" id="KW-1185">Reference proteome</keyword>
<feature type="domain" description="O-antigen ligase-related" evidence="6">
    <location>
        <begin position="233"/>
        <end position="379"/>
    </location>
</feature>
<evidence type="ECO:0000256" key="1">
    <source>
        <dbReference type="ARBA" id="ARBA00004141"/>
    </source>
</evidence>
<dbReference type="Pfam" id="PF04932">
    <property type="entry name" value="Wzy_C"/>
    <property type="match status" value="1"/>
</dbReference>
<evidence type="ECO:0000256" key="2">
    <source>
        <dbReference type="ARBA" id="ARBA00022692"/>
    </source>
</evidence>
<keyword evidence="4 5" id="KW-0472">Membrane</keyword>
<feature type="transmembrane region" description="Helical" evidence="5">
    <location>
        <begin position="278"/>
        <end position="298"/>
    </location>
</feature>
<feature type="transmembrane region" description="Helical" evidence="5">
    <location>
        <begin position="111"/>
        <end position="129"/>
    </location>
</feature>
<protein>
    <recommendedName>
        <fullName evidence="6">O-antigen ligase-related domain-containing protein</fullName>
    </recommendedName>
</protein>
<feature type="transmembrane region" description="Helical" evidence="5">
    <location>
        <begin position="430"/>
        <end position="449"/>
    </location>
</feature>
<proteinExistence type="predicted"/>
<feature type="transmembrane region" description="Helical" evidence="5">
    <location>
        <begin position="248"/>
        <end position="266"/>
    </location>
</feature>
<sequence length="656" mass="68241">MPRPPHSARPVSESGTLVRMIAPSRWSFVAIWVALAAVIVFLPDGMTRWFLPKDALLAIGAVLASLAPATGRLPRWFLILVGAGVATLLVTALVSVSPLGALLGRFPRYEGFVSLGAYFAAAWIGARLLGQRSTRPAVLTFTRAAAVVAILLGFIGSLEAFGLRPIPSDLDRPGSLVGNATDQGIVGAMLLMLLALPTLRAWRPQLLPPRGRSKTTEYLHTSPSDVLILTSGLVGAVLALVLSASRGALLAAAVGIVALVVVTIVAARPAGVPLWKPIVAGASGLAALAVVALVAPLTRSRLTGDSALSSQTVNDRVLIWQEFARLLAPNPLIGVGPSGYADAIAHAHTDEWFSTVGALTTLDSPHNVILQAWAAGGAVFVALALALVAVVAVSGVRAVRASASGRLPRERGGSDALTVPIRDSLARADLLIGAIAACTVWAAALLTHFTAAATSILGCLLVGVIVAASPVADARRWWRVVRTVLLVIWAGWLVAIALAEVPMQRGIETSAQGDVVGAQAQFQTAVALRPWDADLRSIAAQTLAAAADGGVEGAAEASLAWAKQALAVIPDNVSTLKAYAVALQSTGDTDAAGRVIERMLETRPDDADLHLRWAINAYLEEDINMARERAAEAQSLAPDDEGVSSFVTFLEDPASD</sequence>
<dbReference type="PANTHER" id="PTHR37422">
    <property type="entry name" value="TEICHURONIC ACID BIOSYNTHESIS PROTEIN TUAE"/>
    <property type="match status" value="1"/>
</dbReference>
<feature type="transmembrane region" description="Helical" evidence="5">
    <location>
        <begin position="76"/>
        <end position="99"/>
    </location>
</feature>
<feature type="transmembrane region" description="Helical" evidence="5">
    <location>
        <begin position="26"/>
        <end position="43"/>
    </location>
</feature>
<dbReference type="Gene3D" id="1.25.40.10">
    <property type="entry name" value="Tetratricopeptide repeat domain"/>
    <property type="match status" value="1"/>
</dbReference>
<dbReference type="InterPro" id="IPR011990">
    <property type="entry name" value="TPR-like_helical_dom_sf"/>
</dbReference>
<dbReference type="AlphaFoldDB" id="A0A3L7IWS2"/>
<keyword evidence="2 5" id="KW-0812">Transmembrane</keyword>
<dbReference type="InterPro" id="IPR007016">
    <property type="entry name" value="O-antigen_ligase-rel_domated"/>
</dbReference>
<feature type="transmembrane region" description="Helical" evidence="5">
    <location>
        <begin position="484"/>
        <end position="503"/>
    </location>
</feature>
<dbReference type="GO" id="GO:0016020">
    <property type="term" value="C:membrane"/>
    <property type="evidence" value="ECO:0007669"/>
    <property type="project" value="UniProtKB-SubCell"/>
</dbReference>
<evidence type="ECO:0000256" key="5">
    <source>
        <dbReference type="SAM" id="Phobius"/>
    </source>
</evidence>
<feature type="transmembrane region" description="Helical" evidence="5">
    <location>
        <begin position="141"/>
        <end position="163"/>
    </location>
</feature>
<dbReference type="InterPro" id="IPR051533">
    <property type="entry name" value="WaaL-like"/>
</dbReference>
<evidence type="ECO:0000313" key="7">
    <source>
        <dbReference type="EMBL" id="RLQ82684.1"/>
    </source>
</evidence>
<feature type="transmembrane region" description="Helical" evidence="5">
    <location>
        <begin position="223"/>
        <end position="242"/>
    </location>
</feature>
<feature type="transmembrane region" description="Helical" evidence="5">
    <location>
        <begin position="372"/>
        <end position="399"/>
    </location>
</feature>
<organism evidence="7 8">
    <name type="scientific">Mycetocola zhadangensis</name>
    <dbReference type="NCBI Taxonomy" id="1164595"/>
    <lineage>
        <taxon>Bacteria</taxon>
        <taxon>Bacillati</taxon>
        <taxon>Actinomycetota</taxon>
        <taxon>Actinomycetes</taxon>
        <taxon>Micrococcales</taxon>
        <taxon>Microbacteriaceae</taxon>
        <taxon>Mycetocola</taxon>
    </lineage>
</organism>
<evidence type="ECO:0000259" key="6">
    <source>
        <dbReference type="Pfam" id="PF04932"/>
    </source>
</evidence>
<comment type="caution">
    <text evidence="7">The sequence shown here is derived from an EMBL/GenBank/DDBJ whole genome shotgun (WGS) entry which is preliminary data.</text>
</comment>
<keyword evidence="3 5" id="KW-1133">Transmembrane helix</keyword>
<feature type="transmembrane region" description="Helical" evidence="5">
    <location>
        <begin position="183"/>
        <end position="202"/>
    </location>
</feature>
<evidence type="ECO:0000256" key="3">
    <source>
        <dbReference type="ARBA" id="ARBA00022989"/>
    </source>
</evidence>
<feature type="transmembrane region" description="Helical" evidence="5">
    <location>
        <begin position="455"/>
        <end position="472"/>
    </location>
</feature>
<comment type="subcellular location">
    <subcellularLocation>
        <location evidence="1">Membrane</location>
        <topology evidence="1">Multi-pass membrane protein</topology>
    </subcellularLocation>
</comment>
<accession>A0A3L7IWS2</accession>
<feature type="transmembrane region" description="Helical" evidence="5">
    <location>
        <begin position="49"/>
        <end position="69"/>
    </location>
</feature>
<gene>
    <name evidence="7" type="ORF">D9V28_12070</name>
</gene>
<reference evidence="7 8" key="1">
    <citation type="submission" date="2018-10" db="EMBL/GenBank/DDBJ databases">
        <authorList>
            <person name="Li J."/>
        </authorList>
    </citation>
    <scope>NUCLEOTIDE SEQUENCE [LARGE SCALE GENOMIC DNA]</scope>
    <source>
        <strain evidence="7 8">ZD1-4</strain>
    </source>
</reference>
<dbReference type="EMBL" id="RCWJ01000003">
    <property type="protein sequence ID" value="RLQ82684.1"/>
    <property type="molecule type" value="Genomic_DNA"/>
</dbReference>
<dbReference type="SUPFAM" id="SSF48452">
    <property type="entry name" value="TPR-like"/>
    <property type="match status" value="1"/>
</dbReference>
<dbReference type="Proteomes" id="UP000282460">
    <property type="component" value="Unassembled WGS sequence"/>
</dbReference>
<name>A0A3L7IWS2_9MICO</name>
<dbReference type="OrthoDB" id="5121366at2"/>
<evidence type="ECO:0000313" key="8">
    <source>
        <dbReference type="Proteomes" id="UP000282460"/>
    </source>
</evidence>
<dbReference type="PANTHER" id="PTHR37422:SF13">
    <property type="entry name" value="LIPOPOLYSACCHARIDE BIOSYNTHESIS PROTEIN PA4999-RELATED"/>
    <property type="match status" value="1"/>
</dbReference>
<evidence type="ECO:0000256" key="4">
    <source>
        <dbReference type="ARBA" id="ARBA00023136"/>
    </source>
</evidence>